<gene>
    <name evidence="2" type="ORF">GE061_013104</name>
</gene>
<name>A0A8S9XVI8_APOLU</name>
<keyword evidence="3" id="KW-1185">Reference proteome</keyword>
<evidence type="ECO:0000256" key="1">
    <source>
        <dbReference type="SAM" id="MobiDB-lite"/>
    </source>
</evidence>
<reference evidence="2" key="1">
    <citation type="journal article" date="2021" name="Mol. Ecol. Resour.">
        <title>Apolygus lucorum genome provides insights into omnivorousness and mesophyll feeding.</title>
        <authorList>
            <person name="Liu Y."/>
            <person name="Liu H."/>
            <person name="Wang H."/>
            <person name="Huang T."/>
            <person name="Liu B."/>
            <person name="Yang B."/>
            <person name="Yin L."/>
            <person name="Li B."/>
            <person name="Zhang Y."/>
            <person name="Zhang S."/>
            <person name="Jiang F."/>
            <person name="Zhang X."/>
            <person name="Ren Y."/>
            <person name="Wang B."/>
            <person name="Wang S."/>
            <person name="Lu Y."/>
            <person name="Wu K."/>
            <person name="Fan W."/>
            <person name="Wang G."/>
        </authorList>
    </citation>
    <scope>NUCLEOTIDE SEQUENCE</scope>
    <source>
        <strain evidence="2">12Hb</strain>
    </source>
</reference>
<dbReference type="Proteomes" id="UP000466442">
    <property type="component" value="Unassembled WGS sequence"/>
</dbReference>
<accession>A0A8S9XVI8</accession>
<comment type="caution">
    <text evidence="2">The sequence shown here is derived from an EMBL/GenBank/DDBJ whole genome shotgun (WGS) entry which is preliminary data.</text>
</comment>
<feature type="region of interest" description="Disordered" evidence="1">
    <location>
        <begin position="427"/>
        <end position="451"/>
    </location>
</feature>
<feature type="compositionally biased region" description="Polar residues" evidence="1">
    <location>
        <begin position="427"/>
        <end position="441"/>
    </location>
</feature>
<dbReference type="AlphaFoldDB" id="A0A8S9XVI8"/>
<evidence type="ECO:0000313" key="2">
    <source>
        <dbReference type="EMBL" id="KAF6212579.1"/>
    </source>
</evidence>
<proteinExistence type="predicted"/>
<sequence length="472" mass="52306">MSKYQVHLAAEASSTAEKTTVIKLKAIRAVDEETWYGFPEELQALSHHKKLTELTPIKNAISSIKARGQYRKILKLGNNYRQKEPIGIYNGIGVGHHHYSEDCHSSTVNMKAAALIVLVLTLCALATSAKHEIVHPPEVCLGCITPYHGDIDVVGMIKKHEPSFRPRKILEIYSQLVEGIGFFVVYDVQILKLGNNYRQKEPIGIYNGIGVGHHHYSEDCHSSTVNMKAAALIVLVLTLSALATSAKHEIVHPPEVCLGCITPYHGDIDVVGMIKRNEPSFRPRKILEIYSQLVEGLGFFVVYDVQILKIGNNCRQKKPIGIYNGIGVGHHHCSEDCHSSTVNMKVAALVVLVLTLCALATSAKPQVPHLPGVCLGCITPYHGDIDVVGMIKRHVPSFRPRKILEIYSQMVEGIGFFVVYDVQPSDASQPNANPRHSSPPDTNRIRSELPPDRLTRLRNFKSFDRSARVFSG</sequence>
<protein>
    <submittedName>
        <fullName evidence="2">Uncharacterized protein</fullName>
    </submittedName>
</protein>
<organism evidence="2 3">
    <name type="scientific">Apolygus lucorum</name>
    <name type="common">Small green plant bug</name>
    <name type="synonym">Lygocoris lucorum</name>
    <dbReference type="NCBI Taxonomy" id="248454"/>
    <lineage>
        <taxon>Eukaryota</taxon>
        <taxon>Metazoa</taxon>
        <taxon>Ecdysozoa</taxon>
        <taxon>Arthropoda</taxon>
        <taxon>Hexapoda</taxon>
        <taxon>Insecta</taxon>
        <taxon>Pterygota</taxon>
        <taxon>Neoptera</taxon>
        <taxon>Paraneoptera</taxon>
        <taxon>Hemiptera</taxon>
        <taxon>Heteroptera</taxon>
        <taxon>Panheteroptera</taxon>
        <taxon>Cimicomorpha</taxon>
        <taxon>Miridae</taxon>
        <taxon>Mirini</taxon>
        <taxon>Apolygus</taxon>
    </lineage>
</organism>
<dbReference type="EMBL" id="WIXP02000004">
    <property type="protein sequence ID" value="KAF6212579.1"/>
    <property type="molecule type" value="Genomic_DNA"/>
</dbReference>
<evidence type="ECO:0000313" key="3">
    <source>
        <dbReference type="Proteomes" id="UP000466442"/>
    </source>
</evidence>